<accession>A0A4R1H9C0</accession>
<name>A0A4R1H9C0_9GAMM</name>
<protein>
    <submittedName>
        <fullName evidence="3">Diguanylate phosphodiesterase</fullName>
    </submittedName>
</protein>
<feature type="domain" description="HDOD" evidence="2">
    <location>
        <begin position="199"/>
        <end position="395"/>
    </location>
</feature>
<gene>
    <name evidence="3" type="ORF">DFR30_0332</name>
</gene>
<dbReference type="Proteomes" id="UP000295707">
    <property type="component" value="Unassembled WGS sequence"/>
</dbReference>
<comment type="caution">
    <text evidence="3">The sequence shown here is derived from an EMBL/GenBank/DDBJ whole genome shotgun (WGS) entry which is preliminary data.</text>
</comment>
<dbReference type="SUPFAM" id="SSF141868">
    <property type="entry name" value="EAL domain-like"/>
    <property type="match status" value="1"/>
</dbReference>
<dbReference type="Pfam" id="PF00563">
    <property type="entry name" value="EAL"/>
    <property type="match status" value="1"/>
</dbReference>
<dbReference type="OrthoDB" id="9804751at2"/>
<evidence type="ECO:0000313" key="3">
    <source>
        <dbReference type="EMBL" id="TCK17111.1"/>
    </source>
</evidence>
<dbReference type="PANTHER" id="PTHR33525">
    <property type="match status" value="1"/>
</dbReference>
<dbReference type="RefSeq" id="WP_132971006.1">
    <property type="nucleotide sequence ID" value="NZ_SMFX01000001.1"/>
</dbReference>
<dbReference type="SUPFAM" id="SSF109604">
    <property type="entry name" value="HD-domain/PDEase-like"/>
    <property type="match status" value="1"/>
</dbReference>
<reference evidence="3 4" key="1">
    <citation type="submission" date="2019-03" db="EMBL/GenBank/DDBJ databases">
        <title>Genomic Encyclopedia of Type Strains, Phase IV (KMG-IV): sequencing the most valuable type-strain genomes for metagenomic binning, comparative biology and taxonomic classification.</title>
        <authorList>
            <person name="Goeker M."/>
        </authorList>
    </citation>
    <scope>NUCLEOTIDE SEQUENCE [LARGE SCALE GENOMIC DNA]</scope>
    <source>
        <strain evidence="3 4">DSM 19610</strain>
    </source>
</reference>
<dbReference type="EMBL" id="SMFX01000001">
    <property type="protein sequence ID" value="TCK17111.1"/>
    <property type="molecule type" value="Genomic_DNA"/>
</dbReference>
<dbReference type="InterPro" id="IPR014408">
    <property type="entry name" value="dGMP_Pdiesterase_EAL/HD-GYP"/>
</dbReference>
<organism evidence="3 4">
    <name type="scientific">Thiogranum longum</name>
    <dbReference type="NCBI Taxonomy" id="1537524"/>
    <lineage>
        <taxon>Bacteria</taxon>
        <taxon>Pseudomonadati</taxon>
        <taxon>Pseudomonadota</taxon>
        <taxon>Gammaproteobacteria</taxon>
        <taxon>Chromatiales</taxon>
        <taxon>Ectothiorhodospiraceae</taxon>
        <taxon>Thiogranum</taxon>
    </lineage>
</organism>
<dbReference type="PROSITE" id="PS51833">
    <property type="entry name" value="HDOD"/>
    <property type="match status" value="1"/>
</dbReference>
<dbReference type="Gene3D" id="3.20.20.450">
    <property type="entry name" value="EAL domain"/>
    <property type="match status" value="1"/>
</dbReference>
<dbReference type="InterPro" id="IPR001633">
    <property type="entry name" value="EAL_dom"/>
</dbReference>
<dbReference type="InterPro" id="IPR052340">
    <property type="entry name" value="RNase_Y/CdgJ"/>
</dbReference>
<feature type="domain" description="EAL" evidence="1">
    <location>
        <begin position="1"/>
        <end position="205"/>
    </location>
</feature>
<evidence type="ECO:0000259" key="2">
    <source>
        <dbReference type="PROSITE" id="PS51833"/>
    </source>
</evidence>
<keyword evidence="4" id="KW-1185">Reference proteome</keyword>
<dbReference type="CDD" id="cd01948">
    <property type="entry name" value="EAL"/>
    <property type="match status" value="1"/>
</dbReference>
<sequence>MSEIFIGRQPIYDRQQGVYAYELLFRSAQQNVADITDGDKASSDVIVNTFMEIGLDNIVGDRLAFINLTRAFFVGETTISLPKDRVVLELLEDIEADEDVVAGVTRLRQQGYSIALDDFIYHESLQPLVELADIIKIDIMALDQDEIRAHVTQLRKYPLRLLAEKVETRDEFDFCMALGFDYFQGYFFAQPKIIRSQRLPNNRLAILELMSRLQNPDITPEELENLIARDITFSFKILRYVNSAAIALPRKIESIQQAVVILGLKTIRSWVTLLAMSQIDDKPTELIVIAMIRAKMAENMARARNETNIDAYFTVGLFSALDALMDNSMEEILTQLPLADHIRDALLHRRGNHGKTLGCVLAYERGDWENIHCEVLKAPEIRDAYLSAVRWANETCQTLVND</sequence>
<dbReference type="Pfam" id="PF08668">
    <property type="entry name" value="HDOD"/>
    <property type="match status" value="1"/>
</dbReference>
<dbReference type="InterPro" id="IPR035919">
    <property type="entry name" value="EAL_sf"/>
</dbReference>
<dbReference type="PROSITE" id="PS50883">
    <property type="entry name" value="EAL"/>
    <property type="match status" value="1"/>
</dbReference>
<dbReference type="Gene3D" id="1.10.3210.10">
    <property type="entry name" value="Hypothetical protein af1432"/>
    <property type="match status" value="1"/>
</dbReference>
<dbReference type="PANTHER" id="PTHR33525:SF4">
    <property type="entry name" value="CYCLIC DI-GMP PHOSPHODIESTERASE CDGJ"/>
    <property type="match status" value="1"/>
</dbReference>
<evidence type="ECO:0000313" key="4">
    <source>
        <dbReference type="Proteomes" id="UP000295707"/>
    </source>
</evidence>
<dbReference type="PIRSF" id="PIRSF003180">
    <property type="entry name" value="DiGMPpdiest_YuxH"/>
    <property type="match status" value="1"/>
</dbReference>
<dbReference type="AlphaFoldDB" id="A0A4R1H9C0"/>
<dbReference type="InterPro" id="IPR013976">
    <property type="entry name" value="HDOD"/>
</dbReference>
<dbReference type="SMART" id="SM00052">
    <property type="entry name" value="EAL"/>
    <property type="match status" value="1"/>
</dbReference>
<evidence type="ECO:0000259" key="1">
    <source>
        <dbReference type="PROSITE" id="PS50883"/>
    </source>
</evidence>
<proteinExistence type="predicted"/>